<reference evidence="1 2" key="1">
    <citation type="journal article" date="2014" name="Int. J. Syst. Evol. Microbiol.">
        <title>Complete genome sequence of Corynebacterium casei LMG S-19264T (=DSM 44701T), isolated from a smear-ripened cheese.</title>
        <authorList>
            <consortium name="US DOE Joint Genome Institute (JGI-PGF)"/>
            <person name="Walter F."/>
            <person name="Albersmeier A."/>
            <person name="Kalinowski J."/>
            <person name="Ruckert C."/>
        </authorList>
    </citation>
    <scope>NUCLEOTIDE SEQUENCE [LARGE SCALE GENOMIC DNA]</scope>
    <source>
        <strain evidence="1 2">CCM 8635</strain>
    </source>
</reference>
<gene>
    <name evidence="1" type="ORF">GCM10007354_00450</name>
</gene>
<organism evidence="1 2">
    <name type="scientific">Acinetobacter courvalinii</name>
    <dbReference type="NCBI Taxonomy" id="280147"/>
    <lineage>
        <taxon>Bacteria</taxon>
        <taxon>Pseudomonadati</taxon>
        <taxon>Pseudomonadota</taxon>
        <taxon>Gammaproteobacteria</taxon>
        <taxon>Moraxellales</taxon>
        <taxon>Moraxellaceae</taxon>
        <taxon>Acinetobacter</taxon>
    </lineage>
</organism>
<proteinExistence type="predicted"/>
<comment type="caution">
    <text evidence="1">The sequence shown here is derived from an EMBL/GenBank/DDBJ whole genome shotgun (WGS) entry which is preliminary data.</text>
</comment>
<name>A0ABD0A2Z7_9GAMM</name>
<dbReference type="Proteomes" id="UP000652691">
    <property type="component" value="Unassembled WGS sequence"/>
</dbReference>
<dbReference type="AlphaFoldDB" id="A0ABD0A2Z7"/>
<dbReference type="EMBL" id="BMDA01000001">
    <property type="protein sequence ID" value="GGH24407.1"/>
    <property type="molecule type" value="Genomic_DNA"/>
</dbReference>
<sequence length="135" mass="16176">MGMNDYLDITASELLRELDHFFLIDTHDGAETGFWVNEKALMDKHYWLDGEYKVEILRSLQPSHQYAPHDYKLTRLATGEDDSNVVLLEYDGVHKKILTFRRGEWVNRLNKYFYQKERHYLQQLADDPNFQSIQY</sequence>
<accession>A0ABD0A2Z7</accession>
<evidence type="ECO:0000313" key="1">
    <source>
        <dbReference type="EMBL" id="GGH24407.1"/>
    </source>
</evidence>
<evidence type="ECO:0000313" key="2">
    <source>
        <dbReference type="Proteomes" id="UP000652691"/>
    </source>
</evidence>
<protein>
    <submittedName>
        <fullName evidence="1">Uncharacterized protein</fullName>
    </submittedName>
</protein>